<name>A0A0C3B283_PILCF</name>
<evidence type="ECO:0000313" key="2">
    <source>
        <dbReference type="Proteomes" id="UP000054166"/>
    </source>
</evidence>
<dbReference type="InParanoid" id="A0A0C3B283"/>
<organism evidence="1 2">
    <name type="scientific">Piloderma croceum (strain F 1598)</name>
    <dbReference type="NCBI Taxonomy" id="765440"/>
    <lineage>
        <taxon>Eukaryota</taxon>
        <taxon>Fungi</taxon>
        <taxon>Dikarya</taxon>
        <taxon>Basidiomycota</taxon>
        <taxon>Agaricomycotina</taxon>
        <taxon>Agaricomycetes</taxon>
        <taxon>Agaricomycetidae</taxon>
        <taxon>Atheliales</taxon>
        <taxon>Atheliaceae</taxon>
        <taxon>Piloderma</taxon>
    </lineage>
</organism>
<dbReference type="AlphaFoldDB" id="A0A0C3B283"/>
<proteinExistence type="predicted"/>
<reference evidence="1 2" key="1">
    <citation type="submission" date="2014-04" db="EMBL/GenBank/DDBJ databases">
        <authorList>
            <consortium name="DOE Joint Genome Institute"/>
            <person name="Kuo A."/>
            <person name="Tarkka M."/>
            <person name="Buscot F."/>
            <person name="Kohler A."/>
            <person name="Nagy L.G."/>
            <person name="Floudas D."/>
            <person name="Copeland A."/>
            <person name="Barry K.W."/>
            <person name="Cichocki N."/>
            <person name="Veneault-Fourrey C."/>
            <person name="LaButti K."/>
            <person name="Lindquist E.A."/>
            <person name="Lipzen A."/>
            <person name="Lundell T."/>
            <person name="Morin E."/>
            <person name="Murat C."/>
            <person name="Sun H."/>
            <person name="Tunlid A."/>
            <person name="Henrissat B."/>
            <person name="Grigoriev I.V."/>
            <person name="Hibbett D.S."/>
            <person name="Martin F."/>
            <person name="Nordberg H.P."/>
            <person name="Cantor M.N."/>
            <person name="Hua S.X."/>
        </authorList>
    </citation>
    <scope>NUCLEOTIDE SEQUENCE [LARGE SCALE GENOMIC DNA]</scope>
    <source>
        <strain evidence="1 2">F 1598</strain>
    </source>
</reference>
<sequence length="99" mass="11112">MNIGSWAANVDSSHPSIIALSTTRLPPACSPALPSPNIYKDLRFPPPSQIHRKSDREAVAYVCQKHCSLRTELESLQLHYNECVEYANNYATRIAEARE</sequence>
<reference evidence="2" key="2">
    <citation type="submission" date="2015-01" db="EMBL/GenBank/DDBJ databases">
        <title>Evolutionary Origins and Diversification of the Mycorrhizal Mutualists.</title>
        <authorList>
            <consortium name="DOE Joint Genome Institute"/>
            <consortium name="Mycorrhizal Genomics Consortium"/>
            <person name="Kohler A."/>
            <person name="Kuo A."/>
            <person name="Nagy L.G."/>
            <person name="Floudas D."/>
            <person name="Copeland A."/>
            <person name="Barry K.W."/>
            <person name="Cichocki N."/>
            <person name="Veneault-Fourrey C."/>
            <person name="LaButti K."/>
            <person name="Lindquist E.A."/>
            <person name="Lipzen A."/>
            <person name="Lundell T."/>
            <person name="Morin E."/>
            <person name="Murat C."/>
            <person name="Riley R."/>
            <person name="Ohm R."/>
            <person name="Sun H."/>
            <person name="Tunlid A."/>
            <person name="Henrissat B."/>
            <person name="Grigoriev I.V."/>
            <person name="Hibbett D.S."/>
            <person name="Martin F."/>
        </authorList>
    </citation>
    <scope>NUCLEOTIDE SEQUENCE [LARGE SCALE GENOMIC DNA]</scope>
    <source>
        <strain evidence="2">F 1598</strain>
    </source>
</reference>
<protein>
    <submittedName>
        <fullName evidence="1">Uncharacterized protein</fullName>
    </submittedName>
</protein>
<evidence type="ECO:0000313" key="1">
    <source>
        <dbReference type="EMBL" id="KIM71357.1"/>
    </source>
</evidence>
<dbReference type="EMBL" id="KN833346">
    <property type="protein sequence ID" value="KIM71357.1"/>
    <property type="molecule type" value="Genomic_DNA"/>
</dbReference>
<accession>A0A0C3B283</accession>
<dbReference type="HOGENOM" id="CLU_2321233_0_0_1"/>
<dbReference type="Proteomes" id="UP000054166">
    <property type="component" value="Unassembled WGS sequence"/>
</dbReference>
<gene>
    <name evidence="1" type="ORF">PILCRDRAFT_830388</name>
</gene>
<keyword evidence="2" id="KW-1185">Reference proteome</keyword>